<accession>A0ABP0XU09</accession>
<gene>
    <name evidence="2" type="ORF">CITCOLO1_LOCUS2054</name>
</gene>
<evidence type="ECO:0000256" key="1">
    <source>
        <dbReference type="SAM" id="SignalP"/>
    </source>
</evidence>
<evidence type="ECO:0000313" key="3">
    <source>
        <dbReference type="Proteomes" id="UP001642487"/>
    </source>
</evidence>
<feature type="chain" id="PRO_5046491770" evidence="1">
    <location>
        <begin position="26"/>
        <end position="86"/>
    </location>
</feature>
<feature type="signal peptide" evidence="1">
    <location>
        <begin position="1"/>
        <end position="25"/>
    </location>
</feature>
<evidence type="ECO:0000313" key="2">
    <source>
        <dbReference type="EMBL" id="CAK9310431.1"/>
    </source>
</evidence>
<keyword evidence="3" id="KW-1185">Reference proteome</keyword>
<dbReference type="EMBL" id="OZ021735">
    <property type="protein sequence ID" value="CAK9310431.1"/>
    <property type="molecule type" value="Genomic_DNA"/>
</dbReference>
<sequence length="86" mass="9709">MISTTTFILFVIHFVLLFSMESGQCRLDTDYTVQACSWGTTVRIFYVNEAAEQLKMKIEPQSLRGMLSFSLLQESFMPESAADADA</sequence>
<organism evidence="2 3">
    <name type="scientific">Citrullus colocynthis</name>
    <name type="common">colocynth</name>
    <dbReference type="NCBI Taxonomy" id="252529"/>
    <lineage>
        <taxon>Eukaryota</taxon>
        <taxon>Viridiplantae</taxon>
        <taxon>Streptophyta</taxon>
        <taxon>Embryophyta</taxon>
        <taxon>Tracheophyta</taxon>
        <taxon>Spermatophyta</taxon>
        <taxon>Magnoliopsida</taxon>
        <taxon>eudicotyledons</taxon>
        <taxon>Gunneridae</taxon>
        <taxon>Pentapetalae</taxon>
        <taxon>rosids</taxon>
        <taxon>fabids</taxon>
        <taxon>Cucurbitales</taxon>
        <taxon>Cucurbitaceae</taxon>
        <taxon>Benincaseae</taxon>
        <taxon>Citrullus</taxon>
    </lineage>
</organism>
<name>A0ABP0XU09_9ROSI</name>
<keyword evidence="1" id="KW-0732">Signal</keyword>
<reference evidence="2 3" key="1">
    <citation type="submission" date="2024-03" db="EMBL/GenBank/DDBJ databases">
        <authorList>
            <person name="Gkanogiannis A."/>
            <person name="Becerra Lopez-Lavalle L."/>
        </authorList>
    </citation>
    <scope>NUCLEOTIDE SEQUENCE [LARGE SCALE GENOMIC DNA]</scope>
</reference>
<proteinExistence type="predicted"/>
<protein>
    <submittedName>
        <fullName evidence="2">Uncharacterized protein</fullName>
    </submittedName>
</protein>
<dbReference type="Proteomes" id="UP001642487">
    <property type="component" value="Chromosome 1"/>
</dbReference>